<dbReference type="GO" id="GO:0003677">
    <property type="term" value="F:DNA binding"/>
    <property type="evidence" value="ECO:0007669"/>
    <property type="project" value="InterPro"/>
</dbReference>
<dbReference type="Proteomes" id="UP000325003">
    <property type="component" value="Unassembled WGS sequence"/>
</dbReference>
<accession>A0A5B1LN37</accession>
<sequence length="97" mass="10551">MPFVLYRTTVLHVSYIEHRGAWVREATVREINALIATKKIKIAALSEAAGIPRTTLHNRLHGKGDITVAELVLLAIALDVPAADLIGPVASHLKEHS</sequence>
<dbReference type="SMART" id="SM00530">
    <property type="entry name" value="HTH_XRE"/>
    <property type="match status" value="1"/>
</dbReference>
<keyword evidence="3" id="KW-1185">Reference proteome</keyword>
<proteinExistence type="predicted"/>
<dbReference type="InterPro" id="IPR001387">
    <property type="entry name" value="Cro/C1-type_HTH"/>
</dbReference>
<reference evidence="2 3" key="2">
    <citation type="submission" date="2019-09" db="EMBL/GenBank/DDBJ databases">
        <authorList>
            <person name="Jin C."/>
        </authorList>
    </citation>
    <scope>NUCLEOTIDE SEQUENCE [LARGE SCALE GENOMIC DNA]</scope>
    <source>
        <strain evidence="2 3">BN130099</strain>
    </source>
</reference>
<evidence type="ECO:0000259" key="1">
    <source>
        <dbReference type="PROSITE" id="PS50943"/>
    </source>
</evidence>
<name>A0A5B1LN37_9ACTN</name>
<dbReference type="PROSITE" id="PS50943">
    <property type="entry name" value="HTH_CROC1"/>
    <property type="match status" value="1"/>
</dbReference>
<gene>
    <name evidence="2" type="ORF">F0U44_06635</name>
</gene>
<dbReference type="CDD" id="cd00093">
    <property type="entry name" value="HTH_XRE"/>
    <property type="match status" value="1"/>
</dbReference>
<dbReference type="AlphaFoldDB" id="A0A5B1LN37"/>
<protein>
    <submittedName>
        <fullName evidence="2">Helix-turn-helix transcriptional regulator</fullName>
    </submittedName>
</protein>
<feature type="domain" description="HTH cro/C1-type" evidence="1">
    <location>
        <begin position="31"/>
        <end position="85"/>
    </location>
</feature>
<dbReference type="InterPro" id="IPR010982">
    <property type="entry name" value="Lambda_DNA-bd_dom_sf"/>
</dbReference>
<evidence type="ECO:0000313" key="2">
    <source>
        <dbReference type="EMBL" id="KAA1421934.1"/>
    </source>
</evidence>
<reference evidence="2 3" key="1">
    <citation type="submission" date="2019-09" db="EMBL/GenBank/DDBJ databases">
        <title>Nocardioides panacisoli sp. nov., isolated from the soil of a ginseng field.</title>
        <authorList>
            <person name="Cho C."/>
        </authorList>
    </citation>
    <scope>NUCLEOTIDE SEQUENCE [LARGE SCALE GENOMIC DNA]</scope>
    <source>
        <strain evidence="2 3">BN130099</strain>
    </source>
</reference>
<dbReference type="SUPFAM" id="SSF47413">
    <property type="entry name" value="lambda repressor-like DNA-binding domains"/>
    <property type="match status" value="1"/>
</dbReference>
<dbReference type="Pfam" id="PF13443">
    <property type="entry name" value="HTH_26"/>
    <property type="match status" value="1"/>
</dbReference>
<dbReference type="Gene3D" id="1.10.260.40">
    <property type="entry name" value="lambda repressor-like DNA-binding domains"/>
    <property type="match status" value="1"/>
</dbReference>
<evidence type="ECO:0000313" key="3">
    <source>
        <dbReference type="Proteomes" id="UP000325003"/>
    </source>
</evidence>
<comment type="caution">
    <text evidence="2">The sequence shown here is derived from an EMBL/GenBank/DDBJ whole genome shotgun (WGS) entry which is preliminary data.</text>
</comment>
<dbReference type="EMBL" id="VUJV01000001">
    <property type="protein sequence ID" value="KAA1421934.1"/>
    <property type="molecule type" value="Genomic_DNA"/>
</dbReference>
<organism evidence="2 3">
    <name type="scientific">Nocardioides humilatus</name>
    <dbReference type="NCBI Taxonomy" id="2607660"/>
    <lineage>
        <taxon>Bacteria</taxon>
        <taxon>Bacillati</taxon>
        <taxon>Actinomycetota</taxon>
        <taxon>Actinomycetes</taxon>
        <taxon>Propionibacteriales</taxon>
        <taxon>Nocardioidaceae</taxon>
        <taxon>Nocardioides</taxon>
    </lineage>
</organism>